<organism evidence="1 2">
    <name type="scientific">Pleurodeles waltl</name>
    <name type="common">Iberian ribbed newt</name>
    <dbReference type="NCBI Taxonomy" id="8319"/>
    <lineage>
        <taxon>Eukaryota</taxon>
        <taxon>Metazoa</taxon>
        <taxon>Chordata</taxon>
        <taxon>Craniata</taxon>
        <taxon>Vertebrata</taxon>
        <taxon>Euteleostomi</taxon>
        <taxon>Amphibia</taxon>
        <taxon>Batrachia</taxon>
        <taxon>Caudata</taxon>
        <taxon>Salamandroidea</taxon>
        <taxon>Salamandridae</taxon>
        <taxon>Pleurodelinae</taxon>
        <taxon>Pleurodeles</taxon>
    </lineage>
</organism>
<name>A0AAV7PBR2_PLEWA</name>
<dbReference type="Proteomes" id="UP001066276">
    <property type="component" value="Chromosome 7"/>
</dbReference>
<protein>
    <submittedName>
        <fullName evidence="1">Uncharacterized protein</fullName>
    </submittedName>
</protein>
<dbReference type="AlphaFoldDB" id="A0AAV7PBR2"/>
<proteinExistence type="predicted"/>
<evidence type="ECO:0000313" key="1">
    <source>
        <dbReference type="EMBL" id="KAJ1124807.1"/>
    </source>
</evidence>
<comment type="caution">
    <text evidence="1">The sequence shown here is derived from an EMBL/GenBank/DDBJ whole genome shotgun (WGS) entry which is preliminary data.</text>
</comment>
<sequence length="91" mass="10590">MTALREYAWRCKKRQPNIVAGIPLPIRVQGMGCWGGACSHVREVNERLHKEGTNGSRPPYWWYDGTNESISTALCYPFCFDTSYYFMSIYR</sequence>
<evidence type="ECO:0000313" key="2">
    <source>
        <dbReference type="Proteomes" id="UP001066276"/>
    </source>
</evidence>
<keyword evidence="2" id="KW-1185">Reference proteome</keyword>
<accession>A0AAV7PBR2</accession>
<dbReference type="EMBL" id="JANPWB010000011">
    <property type="protein sequence ID" value="KAJ1124807.1"/>
    <property type="molecule type" value="Genomic_DNA"/>
</dbReference>
<reference evidence="1" key="1">
    <citation type="journal article" date="2022" name="bioRxiv">
        <title>Sequencing and chromosome-scale assembly of the giantPleurodeles waltlgenome.</title>
        <authorList>
            <person name="Brown T."/>
            <person name="Elewa A."/>
            <person name="Iarovenko S."/>
            <person name="Subramanian E."/>
            <person name="Araus A.J."/>
            <person name="Petzold A."/>
            <person name="Susuki M."/>
            <person name="Suzuki K.-i.T."/>
            <person name="Hayashi T."/>
            <person name="Toyoda A."/>
            <person name="Oliveira C."/>
            <person name="Osipova E."/>
            <person name="Leigh N.D."/>
            <person name="Simon A."/>
            <person name="Yun M.H."/>
        </authorList>
    </citation>
    <scope>NUCLEOTIDE SEQUENCE</scope>
    <source>
        <strain evidence="1">20211129_DDA</strain>
        <tissue evidence="1">Liver</tissue>
    </source>
</reference>
<gene>
    <name evidence="1" type="ORF">NDU88_003256</name>
</gene>